<dbReference type="Pfam" id="PF16729">
    <property type="entry name" value="DUF5067"/>
    <property type="match status" value="1"/>
</dbReference>
<name>A0A8S5UB15_9CAUD</name>
<accession>A0A8S5UB15</accession>
<dbReference type="InterPro" id="IPR029050">
    <property type="entry name" value="Immunoprotect_excell_Ig-like"/>
</dbReference>
<reference evidence="4" key="1">
    <citation type="journal article" date="2021" name="Proc. Natl. Acad. Sci. U.S.A.">
        <title>A Catalog of Tens of Thousands of Viruses from Human Metagenomes Reveals Hidden Associations with Chronic Diseases.</title>
        <authorList>
            <person name="Tisza M.J."/>
            <person name="Buck C.B."/>
        </authorList>
    </citation>
    <scope>NUCLEOTIDE SEQUENCE</scope>
    <source>
        <strain evidence="4">Ct8Cp41</strain>
    </source>
</reference>
<dbReference type="Gene3D" id="2.60.40.1240">
    <property type="match status" value="1"/>
</dbReference>
<keyword evidence="1" id="KW-0732">Signal</keyword>
<evidence type="ECO:0000259" key="3">
    <source>
        <dbReference type="Pfam" id="PF16729"/>
    </source>
</evidence>
<dbReference type="EMBL" id="BK016059">
    <property type="protein sequence ID" value="DAF91673.1"/>
    <property type="molecule type" value="Genomic_DNA"/>
</dbReference>
<sequence length="180" mass="18914">MKKHIAAILFGSALALTLCACGGGDAGTTTDTSGNSAGDTTQTADTAKDEETSKDTASISTDSYDFSVKGASITKDIEGNDAIIVDCTWTNNSEETTSALATLMGQAFQDGVQLENAAVEDRDGVYDGDAQWKDIRPGTTQDFQLAYELPNTTSKVEFELSVFLGGADKATQEFDPAQLS</sequence>
<feature type="domain" description="DUF5067" evidence="3">
    <location>
        <begin position="41"/>
        <end position="160"/>
    </location>
</feature>
<evidence type="ECO:0000256" key="2">
    <source>
        <dbReference type="SAM" id="MobiDB-lite"/>
    </source>
</evidence>
<dbReference type="PROSITE" id="PS51257">
    <property type="entry name" value="PROKAR_LIPOPROTEIN"/>
    <property type="match status" value="1"/>
</dbReference>
<evidence type="ECO:0000313" key="4">
    <source>
        <dbReference type="EMBL" id="DAF91673.1"/>
    </source>
</evidence>
<protein>
    <recommendedName>
        <fullName evidence="3">DUF5067 domain-containing protein</fullName>
    </recommendedName>
</protein>
<organism evidence="4">
    <name type="scientific">Siphoviridae sp. ct8Cp41</name>
    <dbReference type="NCBI Taxonomy" id="2825358"/>
    <lineage>
        <taxon>Viruses</taxon>
        <taxon>Duplodnaviria</taxon>
        <taxon>Heunggongvirae</taxon>
        <taxon>Uroviricota</taxon>
        <taxon>Caudoviricetes</taxon>
    </lineage>
</organism>
<feature type="compositionally biased region" description="Low complexity" evidence="2">
    <location>
        <begin position="29"/>
        <end position="41"/>
    </location>
</feature>
<dbReference type="InterPro" id="IPR031989">
    <property type="entry name" value="DUF5067"/>
</dbReference>
<proteinExistence type="predicted"/>
<evidence type="ECO:0000256" key="1">
    <source>
        <dbReference type="ARBA" id="ARBA00022729"/>
    </source>
</evidence>
<feature type="region of interest" description="Disordered" evidence="2">
    <location>
        <begin position="29"/>
        <end position="56"/>
    </location>
</feature>